<feature type="transmembrane region" description="Helical" evidence="1">
    <location>
        <begin position="21"/>
        <end position="38"/>
    </location>
</feature>
<evidence type="ECO:0000256" key="1">
    <source>
        <dbReference type="SAM" id="Phobius"/>
    </source>
</evidence>
<feature type="domain" description="Putative Flagellin Flp1-like" evidence="2">
    <location>
        <begin position="11"/>
        <end position="57"/>
    </location>
</feature>
<dbReference type="RefSeq" id="WP_127200518.1">
    <property type="nucleotide sequence ID" value="NZ_RZNX01000010.1"/>
</dbReference>
<keyword evidence="4" id="KW-1185">Reference proteome</keyword>
<reference evidence="3 4" key="1">
    <citation type="submission" date="2018-12" db="EMBL/GenBank/DDBJ databases">
        <authorList>
            <person name="Sun L."/>
            <person name="Chen Z."/>
        </authorList>
    </citation>
    <scope>NUCLEOTIDE SEQUENCE [LARGE SCALE GENOMIC DNA]</scope>
    <source>
        <strain evidence="3 4">3-5-3</strain>
    </source>
</reference>
<protein>
    <recommendedName>
        <fullName evidence="2">Putative Flagellin Flp1-like domain-containing protein</fullName>
    </recommendedName>
</protein>
<accession>A0A3S1DUX4</accession>
<proteinExistence type="predicted"/>
<keyword evidence="1" id="KW-0812">Transmembrane</keyword>
<evidence type="ECO:0000313" key="3">
    <source>
        <dbReference type="EMBL" id="RUT28379.1"/>
    </source>
</evidence>
<organism evidence="3 4">
    <name type="scientific">Paenibacillus zeisoli</name>
    <dbReference type="NCBI Taxonomy" id="2496267"/>
    <lineage>
        <taxon>Bacteria</taxon>
        <taxon>Bacillati</taxon>
        <taxon>Bacillota</taxon>
        <taxon>Bacilli</taxon>
        <taxon>Bacillales</taxon>
        <taxon>Paenibacillaceae</taxon>
        <taxon>Paenibacillus</taxon>
    </lineage>
</organism>
<dbReference type="Pfam" id="PF16982">
    <property type="entry name" value="Flp1_like"/>
    <property type="match status" value="1"/>
</dbReference>
<dbReference type="EMBL" id="RZNX01000010">
    <property type="protein sequence ID" value="RUT28379.1"/>
    <property type="molecule type" value="Genomic_DNA"/>
</dbReference>
<dbReference type="AlphaFoldDB" id="A0A3S1DUX4"/>
<sequence length="64" mass="7205">MLTTIQGKMKRLWKDEKGLGMLEIILIIAVIVIIAVIFREQLSNIVKNLLSKAGSKTDEFMDGE</sequence>
<keyword evidence="1" id="KW-0472">Membrane</keyword>
<evidence type="ECO:0000313" key="4">
    <source>
        <dbReference type="Proteomes" id="UP000272464"/>
    </source>
</evidence>
<name>A0A3S1DUX4_9BACL</name>
<comment type="caution">
    <text evidence="3">The sequence shown here is derived from an EMBL/GenBank/DDBJ whole genome shotgun (WGS) entry which is preliminary data.</text>
</comment>
<dbReference type="InterPro" id="IPR031564">
    <property type="entry name" value="Flp1-like"/>
</dbReference>
<evidence type="ECO:0000259" key="2">
    <source>
        <dbReference type="Pfam" id="PF16982"/>
    </source>
</evidence>
<dbReference type="Proteomes" id="UP000272464">
    <property type="component" value="Unassembled WGS sequence"/>
</dbReference>
<gene>
    <name evidence="3" type="ORF">EJP77_17320</name>
</gene>
<keyword evidence="1" id="KW-1133">Transmembrane helix</keyword>